<comment type="caution">
    <text evidence="1">The sequence shown here is derived from an EMBL/GenBank/DDBJ whole genome shotgun (WGS) entry which is preliminary data.</text>
</comment>
<dbReference type="STRING" id="582515.KR51_00008040"/>
<dbReference type="AlphaFoldDB" id="U5DS25"/>
<keyword evidence="2" id="KW-1185">Reference proteome</keyword>
<proteinExistence type="predicted"/>
<dbReference type="InParanoid" id="U5DS25"/>
<gene>
    <name evidence="1" type="ORF">KR51_00008040</name>
</gene>
<sequence length="47" mass="4930">MGNSLNICDASTFDGDGSSGLNIGFPHRTHHCPRADLQLGLSSNSKT</sequence>
<evidence type="ECO:0000313" key="1">
    <source>
        <dbReference type="EMBL" id="ERN42490.1"/>
    </source>
</evidence>
<dbReference type="EMBL" id="ASSJ01000017">
    <property type="protein sequence ID" value="ERN42490.1"/>
    <property type="molecule type" value="Genomic_DNA"/>
</dbReference>
<organism evidence="1 2">
    <name type="scientific">Rubidibacter lacunae KORDI 51-2</name>
    <dbReference type="NCBI Taxonomy" id="582515"/>
    <lineage>
        <taxon>Bacteria</taxon>
        <taxon>Bacillati</taxon>
        <taxon>Cyanobacteriota</taxon>
        <taxon>Cyanophyceae</taxon>
        <taxon>Oscillatoriophycideae</taxon>
        <taxon>Chroococcales</taxon>
        <taxon>Aphanothecaceae</taxon>
        <taxon>Rubidibacter</taxon>
    </lineage>
</organism>
<protein>
    <submittedName>
        <fullName evidence="1">Uncharacterized protein</fullName>
    </submittedName>
</protein>
<name>U5DS25_9CHRO</name>
<dbReference type="Proteomes" id="UP000016960">
    <property type="component" value="Unassembled WGS sequence"/>
</dbReference>
<accession>U5DS25</accession>
<reference evidence="1 2" key="1">
    <citation type="submission" date="2013-05" db="EMBL/GenBank/DDBJ databases">
        <title>Draft genome sequence of Rubidibacter lacunae KORDI 51-2.</title>
        <authorList>
            <person name="Choi D.H."/>
            <person name="Noh J.H."/>
            <person name="Kwon K.-K."/>
            <person name="Lee J.-H."/>
            <person name="Ryu J.-Y."/>
        </authorList>
    </citation>
    <scope>NUCLEOTIDE SEQUENCE [LARGE SCALE GENOMIC DNA]</scope>
    <source>
        <strain evidence="1 2">KORDI 51-2</strain>
    </source>
</reference>
<evidence type="ECO:0000313" key="2">
    <source>
        <dbReference type="Proteomes" id="UP000016960"/>
    </source>
</evidence>